<evidence type="ECO:0000256" key="5">
    <source>
        <dbReference type="ARBA" id="ARBA00023136"/>
    </source>
</evidence>
<keyword evidence="2 7" id="KW-0812">Transmembrane</keyword>
<dbReference type="PANTHER" id="PTHR12223">
    <property type="entry name" value="VESICULAR MANNOSE-BINDING LECTIN"/>
    <property type="match status" value="1"/>
</dbReference>
<feature type="transmembrane region" description="Helical" evidence="7">
    <location>
        <begin position="409"/>
        <end position="430"/>
    </location>
</feature>
<dbReference type="CDD" id="cd06903">
    <property type="entry name" value="lectin_EMP46_EMP47"/>
    <property type="match status" value="1"/>
</dbReference>
<evidence type="ECO:0000256" key="1">
    <source>
        <dbReference type="ARBA" id="ARBA00004479"/>
    </source>
</evidence>
<evidence type="ECO:0000256" key="6">
    <source>
        <dbReference type="SAM" id="MobiDB-lite"/>
    </source>
</evidence>
<dbReference type="InterPro" id="IPR005052">
    <property type="entry name" value="Lectin_leg"/>
</dbReference>
<dbReference type="GO" id="GO:0006888">
    <property type="term" value="P:endoplasmic reticulum to Golgi vesicle-mediated transport"/>
    <property type="evidence" value="ECO:0007669"/>
    <property type="project" value="TreeGrafter"/>
</dbReference>
<dbReference type="GO" id="GO:0005537">
    <property type="term" value="F:D-mannose binding"/>
    <property type="evidence" value="ECO:0007669"/>
    <property type="project" value="TreeGrafter"/>
</dbReference>
<feature type="chain" id="PRO_5040504112" description="L-type lectin-like domain-containing protein" evidence="8">
    <location>
        <begin position="22"/>
        <end position="442"/>
    </location>
</feature>
<evidence type="ECO:0000256" key="7">
    <source>
        <dbReference type="SAM" id="Phobius"/>
    </source>
</evidence>
<dbReference type="GO" id="GO:0000139">
    <property type="term" value="C:Golgi membrane"/>
    <property type="evidence" value="ECO:0007669"/>
    <property type="project" value="TreeGrafter"/>
</dbReference>
<evidence type="ECO:0000256" key="3">
    <source>
        <dbReference type="ARBA" id="ARBA00022729"/>
    </source>
</evidence>
<evidence type="ECO:0000256" key="4">
    <source>
        <dbReference type="ARBA" id="ARBA00022989"/>
    </source>
</evidence>
<comment type="subcellular location">
    <subcellularLocation>
        <location evidence="1">Membrane</location>
        <topology evidence="1">Single-pass type I membrane protein</topology>
    </subcellularLocation>
</comment>
<evidence type="ECO:0000256" key="2">
    <source>
        <dbReference type="ARBA" id="ARBA00022692"/>
    </source>
</evidence>
<organism evidence="10 11">
    <name type="scientific">Hymenoscyphus fraxineus</name>
    <dbReference type="NCBI Taxonomy" id="746836"/>
    <lineage>
        <taxon>Eukaryota</taxon>
        <taxon>Fungi</taxon>
        <taxon>Dikarya</taxon>
        <taxon>Ascomycota</taxon>
        <taxon>Pezizomycotina</taxon>
        <taxon>Leotiomycetes</taxon>
        <taxon>Helotiales</taxon>
        <taxon>Helotiaceae</taxon>
        <taxon>Hymenoscyphus</taxon>
    </lineage>
</organism>
<keyword evidence="3 8" id="KW-0732">Signal</keyword>
<protein>
    <recommendedName>
        <fullName evidence="9">L-type lectin-like domain-containing protein</fullName>
    </recommendedName>
</protein>
<dbReference type="InterPro" id="IPR035661">
    <property type="entry name" value="EMP46/EMP47_N"/>
</dbReference>
<dbReference type="GO" id="GO:0005789">
    <property type="term" value="C:endoplasmic reticulum membrane"/>
    <property type="evidence" value="ECO:0007669"/>
    <property type="project" value="TreeGrafter"/>
</dbReference>
<dbReference type="EMBL" id="CAJVRL010000095">
    <property type="protein sequence ID" value="CAG8960011.1"/>
    <property type="molecule type" value="Genomic_DNA"/>
</dbReference>
<evidence type="ECO:0000256" key="8">
    <source>
        <dbReference type="SAM" id="SignalP"/>
    </source>
</evidence>
<keyword evidence="4 7" id="KW-1133">Transmembrane helix</keyword>
<name>A0A9N9L4Q2_9HELO</name>
<dbReference type="GO" id="GO:0030134">
    <property type="term" value="C:COPII-coated ER to Golgi transport vesicle"/>
    <property type="evidence" value="ECO:0007669"/>
    <property type="project" value="TreeGrafter"/>
</dbReference>
<dbReference type="OrthoDB" id="10265193at2759"/>
<evidence type="ECO:0000259" key="9">
    <source>
        <dbReference type="PROSITE" id="PS51328"/>
    </source>
</evidence>
<keyword evidence="5 7" id="KW-0472">Membrane</keyword>
<gene>
    <name evidence="10" type="ORF">HYFRA_00013199</name>
</gene>
<evidence type="ECO:0000313" key="10">
    <source>
        <dbReference type="EMBL" id="CAG8960011.1"/>
    </source>
</evidence>
<feature type="signal peptide" evidence="8">
    <location>
        <begin position="1"/>
        <end position="21"/>
    </location>
</feature>
<dbReference type="PANTHER" id="PTHR12223:SF28">
    <property type="entry name" value="LECTIN, MANNOSE BINDING 1 LIKE"/>
    <property type="match status" value="1"/>
</dbReference>
<dbReference type="FunFam" id="2.60.120.200:FF:000245">
    <property type="entry name" value="Similar to lectin family integral membrane protein"/>
    <property type="match status" value="1"/>
</dbReference>
<dbReference type="InterPro" id="IPR013320">
    <property type="entry name" value="ConA-like_dom_sf"/>
</dbReference>
<reference evidence="10" key="1">
    <citation type="submission" date="2021-07" db="EMBL/GenBank/DDBJ databases">
        <authorList>
            <person name="Durling M."/>
        </authorList>
    </citation>
    <scope>NUCLEOTIDE SEQUENCE</scope>
</reference>
<keyword evidence="11" id="KW-1185">Reference proteome</keyword>
<dbReference type="InterPro" id="IPR051136">
    <property type="entry name" value="Intracellular_Lectin-GPT"/>
</dbReference>
<feature type="region of interest" description="Disordered" evidence="6">
    <location>
        <begin position="239"/>
        <end position="286"/>
    </location>
</feature>
<comment type="caution">
    <text evidence="10">The sequence shown here is derived from an EMBL/GenBank/DDBJ whole genome shotgun (WGS) entry which is preliminary data.</text>
</comment>
<dbReference type="Gene3D" id="2.60.120.200">
    <property type="match status" value="1"/>
</dbReference>
<dbReference type="SUPFAM" id="SSF49899">
    <property type="entry name" value="Concanavalin A-like lectins/glucanases"/>
    <property type="match status" value="1"/>
</dbReference>
<dbReference type="Pfam" id="PF03388">
    <property type="entry name" value="Lectin_leg-like"/>
    <property type="match status" value="1"/>
</dbReference>
<sequence length="442" mass="47951">MVFSPSSLALASALFLASAQATYLSNELSFGHNGKLSPNARVIPHWAIIGKPDPPTILSNKVVLTPPVPGNQRGAVWADSALAHSQWTVDVDFRATGPERGGGNMNIWYADKGKDVVATSSIYTVGKFDGLALVVDQYAGSGGFVRGFLNDGSTDYKSHHSVDSLAFGHCTYPFRNLGRPSRITVRQTDKSFKVSVDGNPCFESAKVKLPLGNYFGITAASAENPDSFEVFKFVTTTDNHAPDSAGGQKAEEKPADKPAEKPATGKPAPKQDRGKQSSASPLYFEDTPASQYTSSEAQFADLHNRLQAMMKHISTINRDFNEYQTEATRRADEAGRRHDALLSKLLSLESLLKSQYDPSNSLKDISSDVRSTKAELHNLLQQHAAGIKLAVRDTHDNMKLSLENSGHSLLKFFAVVVGAQVIVGGAYVMYKRRKAGGVKKYL</sequence>
<feature type="compositionally biased region" description="Basic and acidic residues" evidence="6">
    <location>
        <begin position="249"/>
        <end position="260"/>
    </location>
</feature>
<feature type="domain" description="L-type lectin-like" evidence="9">
    <location>
        <begin position="27"/>
        <end position="238"/>
    </location>
</feature>
<dbReference type="AlphaFoldDB" id="A0A9N9L4Q2"/>
<dbReference type="Proteomes" id="UP000696280">
    <property type="component" value="Unassembled WGS sequence"/>
</dbReference>
<dbReference type="GO" id="GO:0005793">
    <property type="term" value="C:endoplasmic reticulum-Golgi intermediate compartment"/>
    <property type="evidence" value="ECO:0007669"/>
    <property type="project" value="TreeGrafter"/>
</dbReference>
<evidence type="ECO:0000313" key="11">
    <source>
        <dbReference type="Proteomes" id="UP000696280"/>
    </source>
</evidence>
<dbReference type="PROSITE" id="PS51328">
    <property type="entry name" value="L_LECTIN_LIKE"/>
    <property type="match status" value="1"/>
</dbReference>
<proteinExistence type="predicted"/>
<accession>A0A9N9L4Q2</accession>